<proteinExistence type="predicted"/>
<protein>
    <submittedName>
        <fullName evidence="1">Uncharacterized protein</fullName>
    </submittedName>
</protein>
<dbReference type="Proteomes" id="UP000181790">
    <property type="component" value="Unassembled WGS sequence"/>
</dbReference>
<organism evidence="1 2">
    <name type="scientific">Arsenicibacter rosenii</name>
    <dbReference type="NCBI Taxonomy" id="1750698"/>
    <lineage>
        <taxon>Bacteria</taxon>
        <taxon>Pseudomonadati</taxon>
        <taxon>Bacteroidota</taxon>
        <taxon>Cytophagia</taxon>
        <taxon>Cytophagales</taxon>
        <taxon>Spirosomataceae</taxon>
        <taxon>Arsenicibacter</taxon>
    </lineage>
</organism>
<dbReference type="EMBL" id="MORL01000033">
    <property type="protein sequence ID" value="OIN55868.1"/>
    <property type="molecule type" value="Genomic_DNA"/>
</dbReference>
<comment type="caution">
    <text evidence="1">The sequence shown here is derived from an EMBL/GenBank/DDBJ whole genome shotgun (WGS) entry which is preliminary data.</text>
</comment>
<name>A0A1S2VD67_9BACT</name>
<evidence type="ECO:0000313" key="2">
    <source>
        <dbReference type="Proteomes" id="UP000181790"/>
    </source>
</evidence>
<dbReference type="OrthoDB" id="950251at2"/>
<evidence type="ECO:0000313" key="1">
    <source>
        <dbReference type="EMBL" id="OIN55868.1"/>
    </source>
</evidence>
<reference evidence="1 2" key="1">
    <citation type="submission" date="2016-10" db="EMBL/GenBank/DDBJ databases">
        <title>Arsenicibacter rosenii gen. nov., sp. nov., an efficient arsenic-methylating bacterium isolated from an arsenic-contaminated paddy soil.</title>
        <authorList>
            <person name="Huang K."/>
        </authorList>
    </citation>
    <scope>NUCLEOTIDE SEQUENCE [LARGE SCALE GENOMIC DNA]</scope>
    <source>
        <strain evidence="1 2">SM-1</strain>
    </source>
</reference>
<gene>
    <name evidence="1" type="ORF">BLX24_27830</name>
</gene>
<keyword evidence="2" id="KW-1185">Reference proteome</keyword>
<accession>A0A1S2VD67</accession>
<dbReference type="RefSeq" id="WP_071506515.1">
    <property type="nucleotide sequence ID" value="NZ_MORL01000033.1"/>
</dbReference>
<dbReference type="AlphaFoldDB" id="A0A1S2VD67"/>
<sequence>MSNPFLPLVSLKGVHEPTTATYSVNDLPGISSELVSAVSEEEDISGTDLEGTLATWGRVTNQAYVHLQQKLEAELSKSADFVNSGPDTTFCGEWDTDDITVRNGIHGLAICVPYIPDSAVEIAKLICMNAATATSVEVVVIDLSTGVQLASMEHDLAAGYNELEIEFSKACQIGRSIDVFVGFDMTGLQLLDFEGAHGWTHGGGYPIEFGNFRQPKRIRSNLTGQSPGCLYMQAGIRTSYETLIGRYKKRLLTAYVHFCGSLLMTEKLGSSNFNLFTNTNREFTAEQEKKLMDDAVAFIKPVAREIVRDLKTTPVLVADPENQPGIYPSSYV</sequence>